<evidence type="ECO:0000313" key="2">
    <source>
        <dbReference type="EMBL" id="CAD8317350.1"/>
    </source>
</evidence>
<dbReference type="AlphaFoldDB" id="A0A7R9WA02"/>
<organism evidence="2">
    <name type="scientific">Pseudictyota dubia</name>
    <dbReference type="NCBI Taxonomy" id="2749911"/>
    <lineage>
        <taxon>Eukaryota</taxon>
        <taxon>Sar</taxon>
        <taxon>Stramenopiles</taxon>
        <taxon>Ochrophyta</taxon>
        <taxon>Bacillariophyta</taxon>
        <taxon>Mediophyceae</taxon>
        <taxon>Biddulphiophycidae</taxon>
        <taxon>Eupodiscales</taxon>
        <taxon>Odontellaceae</taxon>
        <taxon>Pseudictyota</taxon>
    </lineage>
</organism>
<name>A0A7R9WA02_9STRA</name>
<dbReference type="InterPro" id="IPR036426">
    <property type="entry name" value="Bulb-type_lectin_dom_sf"/>
</dbReference>
<evidence type="ECO:0000256" key="1">
    <source>
        <dbReference type="SAM" id="SignalP"/>
    </source>
</evidence>
<feature type="signal peptide" evidence="1">
    <location>
        <begin position="1"/>
        <end position="21"/>
    </location>
</feature>
<dbReference type="EMBL" id="HBED01032209">
    <property type="protein sequence ID" value="CAD8317350.1"/>
    <property type="molecule type" value="Transcribed_RNA"/>
</dbReference>
<evidence type="ECO:0008006" key="3">
    <source>
        <dbReference type="Google" id="ProtNLM"/>
    </source>
</evidence>
<feature type="chain" id="PRO_5031260736" description="Bulb-type lectin domain-containing protein" evidence="1">
    <location>
        <begin position="22"/>
        <end position="416"/>
    </location>
</feature>
<sequence length="416" mass="46139">MQARNIAQLLVSFLLAYATQATKFDPDCIGDTLKPGEKLYPDQVLGPSWNCKDGGYRFGLDSEGWLAYWTFDDAVGWYSGARGDYLTLEHNGNLVLYAKQSKGKADRAVWESGCSGKGAKFQSTGGMAFGQVVDANDKVVWKVDDDGMESVCYPGNEWPKVKCRGNILGPQVRLLRNEYVCGHSGHHRFGLNAQGKLGLWHGNRLLWAASQLADDWGDFLLLQKGGRLVLYADNGSKNVPKWQTKCKSEGAILEIADGGVSLEKRNGDTLWTIDNQGTESKCNPKPTNKAADCTSISDFGNMCQVQMIDRSNENIVTIRVNDLGKNKFEVIDNVNENCGGGDRGEAWTVPLKVRNGGKGLVDIDAGVPRLQCKNFVPNYPMEDDSQLIWLRDGTYPCNEFGEALIYFMVMEWYYFG</sequence>
<keyword evidence="1" id="KW-0732">Signal</keyword>
<gene>
    <name evidence="2" type="ORF">TDUB1175_LOCUS16144</name>
</gene>
<protein>
    <recommendedName>
        <fullName evidence="3">Bulb-type lectin domain-containing protein</fullName>
    </recommendedName>
</protein>
<accession>A0A7R9WA02</accession>
<reference evidence="2" key="1">
    <citation type="submission" date="2021-01" db="EMBL/GenBank/DDBJ databases">
        <authorList>
            <person name="Corre E."/>
            <person name="Pelletier E."/>
            <person name="Niang G."/>
            <person name="Scheremetjew M."/>
            <person name="Finn R."/>
            <person name="Kale V."/>
            <person name="Holt S."/>
            <person name="Cochrane G."/>
            <person name="Meng A."/>
            <person name="Brown T."/>
            <person name="Cohen L."/>
        </authorList>
    </citation>
    <scope>NUCLEOTIDE SEQUENCE</scope>
    <source>
        <strain evidence="2">CCMP147</strain>
    </source>
</reference>
<dbReference type="Gene3D" id="2.90.10.10">
    <property type="entry name" value="Bulb-type lectin domain"/>
    <property type="match status" value="2"/>
</dbReference>
<proteinExistence type="predicted"/>
<dbReference type="SUPFAM" id="SSF51110">
    <property type="entry name" value="alpha-D-mannose-specific plant lectins"/>
    <property type="match status" value="2"/>
</dbReference>